<evidence type="ECO:0000313" key="1">
    <source>
        <dbReference type="EMBL" id="QTM98488.1"/>
    </source>
</evidence>
<organism evidence="1 2">
    <name type="scientific">Sediminibacillus dalangtanensis</name>
    <dbReference type="NCBI Taxonomy" id="2729421"/>
    <lineage>
        <taxon>Bacteria</taxon>
        <taxon>Bacillati</taxon>
        <taxon>Bacillota</taxon>
        <taxon>Bacilli</taxon>
        <taxon>Bacillales</taxon>
        <taxon>Bacillaceae</taxon>
        <taxon>Sediminibacillus</taxon>
    </lineage>
</organism>
<name>A0ABX7VSP4_9BACI</name>
<gene>
    <name evidence="1" type="ORF">ERJ70_03765</name>
</gene>
<accession>A0ABX7VSP4</accession>
<reference evidence="1 2" key="1">
    <citation type="submission" date="2019-12" db="EMBL/GenBank/DDBJ databases">
        <title>The whole genome sequencing of a strain isolated from a Mars analog, Dalangtan Playa.</title>
        <authorList>
            <person name="Huang T."/>
        </authorList>
    </citation>
    <scope>NUCLEOTIDE SEQUENCE [LARGE SCALE GENOMIC DNA]</scope>
    <source>
        <strain evidence="1 2">DP4-553-S</strain>
    </source>
</reference>
<protein>
    <submittedName>
        <fullName evidence="1">Uncharacterized protein</fullName>
    </submittedName>
</protein>
<dbReference type="RefSeq" id="WP_209367271.1">
    <property type="nucleotide sequence ID" value="NZ_CP046956.1"/>
</dbReference>
<keyword evidence="2" id="KW-1185">Reference proteome</keyword>
<proteinExistence type="predicted"/>
<dbReference type="Proteomes" id="UP000665043">
    <property type="component" value="Chromosome"/>
</dbReference>
<evidence type="ECO:0000313" key="2">
    <source>
        <dbReference type="Proteomes" id="UP000665043"/>
    </source>
</evidence>
<dbReference type="EMBL" id="CP046956">
    <property type="protein sequence ID" value="QTM98488.1"/>
    <property type="molecule type" value="Genomic_DNA"/>
</dbReference>
<sequence>MDKRIQALVDLTKEKFGLQNYYLGRHDLNRSVTIFKETNYTLTMEWFPAHAPKPGEDDLNPEGTAVIEIDIHQQVFISAIFVGGKSFAENGISFSSLSTDAVIGWVEKETGLVFGKQFSVQKTSRQEYRFQACVNGTAVSPGGQIEVKMDKKGQLLFFSITGDFPTTDVVEEAVYQLSLESIEPLAKKQAQLVEFPALEQEKLIPVYAMEEIYVKNDQTGTITFDIGTPSGTVETIDRPIVWDEQQVDSLNSFTPLNRGWQDKVTTDQAFSLEASPDVLPITLEQQAGCVEAVKQVLLQEYPDDSGKWIIKTIHRDNGKMVATLKSNNHTQRVFSRKLLVFIDADRLIPENYIDNQDLWEVFESWEVPESVTIPKEVAFEKIKGHVELEPVYVYDSSKNKYVLCGKLDCHHGVSAADGEVIALEDL</sequence>